<name>A0AAW7IZP5_9LACT</name>
<dbReference type="InterPro" id="IPR004360">
    <property type="entry name" value="Glyas_Fos-R_dOase_dom"/>
</dbReference>
<dbReference type="Proteomes" id="UP001240905">
    <property type="component" value="Unassembled WGS sequence"/>
</dbReference>
<comment type="caution">
    <text evidence="2">The sequence shown here is derived from an EMBL/GenBank/DDBJ whole genome shotgun (WGS) entry which is preliminary data.</text>
</comment>
<organism evidence="2 3">
    <name type="scientific">Lactococcus lactis</name>
    <dbReference type="NCBI Taxonomy" id="1358"/>
    <lineage>
        <taxon>Bacteria</taxon>
        <taxon>Bacillati</taxon>
        <taxon>Bacillota</taxon>
        <taxon>Bacilli</taxon>
        <taxon>Lactobacillales</taxon>
        <taxon>Streptococcaceae</taxon>
        <taxon>Lactococcus</taxon>
    </lineage>
</organism>
<feature type="domain" description="VOC" evidence="1">
    <location>
        <begin position="9"/>
        <end position="124"/>
    </location>
</feature>
<dbReference type="InterPro" id="IPR037523">
    <property type="entry name" value="VOC_core"/>
</dbReference>
<dbReference type="Gene3D" id="3.10.180.10">
    <property type="entry name" value="2,3-Dihydroxybiphenyl 1,2-Dioxygenase, domain 1"/>
    <property type="match status" value="2"/>
</dbReference>
<proteinExistence type="predicted"/>
<reference evidence="2" key="1">
    <citation type="submission" date="2023-06" db="EMBL/GenBank/DDBJ databases">
        <title>Draft Genome Sequences of lactic acid bacteria strains isolated from fermented milk products.</title>
        <authorList>
            <person name="Elcheninov A.G."/>
            <person name="Klyukina A."/>
            <person name="Zayulina K.S."/>
            <person name="Gavirova L.A."/>
            <person name="Shcherbakova P.A."/>
            <person name="Shestakov A.I."/>
            <person name="Kublanov I.V."/>
            <person name="Kochetkova T.V."/>
        </authorList>
    </citation>
    <scope>NUCLEOTIDE SEQUENCE</scope>
    <source>
        <strain evidence="2">TOM.142</strain>
    </source>
</reference>
<sequence length="283" mass="32409">MYQYQSKIRLDLVTLNVVNIDLETQYYQKVLGLDVLSQDERGVDLGIKESQVKLIRLEKVKSDDTKTYGLYHLALVLPTRSDLGNFLTHLLENEFPVVGAANHGYSEAIYLEDLEGNGIEIYQDNDEKVWNRQADKIIGMTETLDADSLLADATDSNKNYKLPVLTRMGHIHLSVADVVEESNFYQKLFEMTEKFAINSASWISSGNYHHHFAFNNWTGTKLNNHTTDLPGLLEFLVYVNDKDYFNQIKEQAKQLKGLQTADEEKLIIEDRSGNEIIVKLEEK</sequence>
<dbReference type="EMBL" id="JAUCAE010000007">
    <property type="protein sequence ID" value="MDM7546624.1"/>
    <property type="molecule type" value="Genomic_DNA"/>
</dbReference>
<dbReference type="InterPro" id="IPR029068">
    <property type="entry name" value="Glyas_Bleomycin-R_OHBP_Dase"/>
</dbReference>
<dbReference type="Pfam" id="PF00903">
    <property type="entry name" value="Glyoxalase"/>
    <property type="match status" value="1"/>
</dbReference>
<evidence type="ECO:0000259" key="1">
    <source>
        <dbReference type="PROSITE" id="PS51819"/>
    </source>
</evidence>
<dbReference type="SUPFAM" id="SSF54593">
    <property type="entry name" value="Glyoxalase/Bleomycin resistance protein/Dihydroxybiphenyl dioxygenase"/>
    <property type="match status" value="2"/>
</dbReference>
<evidence type="ECO:0000313" key="2">
    <source>
        <dbReference type="EMBL" id="MDM7546624.1"/>
    </source>
</evidence>
<protein>
    <submittedName>
        <fullName evidence="2">VOC family protein</fullName>
    </submittedName>
</protein>
<evidence type="ECO:0000313" key="3">
    <source>
        <dbReference type="Proteomes" id="UP001240905"/>
    </source>
</evidence>
<accession>A0AAW7IZP5</accession>
<gene>
    <name evidence="2" type="ORF">QUD52_06245</name>
</gene>
<dbReference type="AlphaFoldDB" id="A0AAW7IZP5"/>
<dbReference type="PANTHER" id="PTHR43279">
    <property type="entry name" value="CATECHOL-2,3-DIOXYGENASE"/>
    <property type="match status" value="1"/>
</dbReference>
<dbReference type="RefSeq" id="WP_060416579.1">
    <property type="nucleotide sequence ID" value="NZ_JAUCAE010000007.1"/>
</dbReference>
<dbReference type="PROSITE" id="PS51819">
    <property type="entry name" value="VOC"/>
    <property type="match status" value="1"/>
</dbReference>
<dbReference type="PANTHER" id="PTHR43279:SF1">
    <property type="entry name" value="CATECHOL-2,3-DIOXYGENASE"/>
    <property type="match status" value="1"/>
</dbReference>